<evidence type="ECO:0000313" key="3">
    <source>
        <dbReference type="Proteomes" id="UP000275078"/>
    </source>
</evidence>
<feature type="compositionally biased region" description="Basic and acidic residues" evidence="1">
    <location>
        <begin position="176"/>
        <end position="192"/>
    </location>
</feature>
<reference evidence="2 3" key="1">
    <citation type="journal article" date="2018" name="Nat. Ecol. Evol.">
        <title>Pezizomycetes genomes reveal the molecular basis of ectomycorrhizal truffle lifestyle.</title>
        <authorList>
            <person name="Murat C."/>
            <person name="Payen T."/>
            <person name="Noel B."/>
            <person name="Kuo A."/>
            <person name="Morin E."/>
            <person name="Chen J."/>
            <person name="Kohler A."/>
            <person name="Krizsan K."/>
            <person name="Balestrini R."/>
            <person name="Da Silva C."/>
            <person name="Montanini B."/>
            <person name="Hainaut M."/>
            <person name="Levati E."/>
            <person name="Barry K.W."/>
            <person name="Belfiori B."/>
            <person name="Cichocki N."/>
            <person name="Clum A."/>
            <person name="Dockter R.B."/>
            <person name="Fauchery L."/>
            <person name="Guy J."/>
            <person name="Iotti M."/>
            <person name="Le Tacon F."/>
            <person name="Lindquist E.A."/>
            <person name="Lipzen A."/>
            <person name="Malagnac F."/>
            <person name="Mello A."/>
            <person name="Molinier V."/>
            <person name="Miyauchi S."/>
            <person name="Poulain J."/>
            <person name="Riccioni C."/>
            <person name="Rubini A."/>
            <person name="Sitrit Y."/>
            <person name="Splivallo R."/>
            <person name="Traeger S."/>
            <person name="Wang M."/>
            <person name="Zifcakova L."/>
            <person name="Wipf D."/>
            <person name="Zambonelli A."/>
            <person name="Paolocci F."/>
            <person name="Nowrousian M."/>
            <person name="Ottonello S."/>
            <person name="Baldrian P."/>
            <person name="Spatafora J.W."/>
            <person name="Henrissat B."/>
            <person name="Nagy L.G."/>
            <person name="Aury J.M."/>
            <person name="Wincker P."/>
            <person name="Grigoriev I.V."/>
            <person name="Bonfante P."/>
            <person name="Martin F.M."/>
        </authorList>
    </citation>
    <scope>NUCLEOTIDE SEQUENCE [LARGE SCALE GENOMIC DNA]</scope>
    <source>
        <strain evidence="2 3">RN42</strain>
    </source>
</reference>
<feature type="compositionally biased region" description="Basic and acidic residues" evidence="1">
    <location>
        <begin position="152"/>
        <end position="164"/>
    </location>
</feature>
<organism evidence="2 3">
    <name type="scientific">Ascobolus immersus RN42</name>
    <dbReference type="NCBI Taxonomy" id="1160509"/>
    <lineage>
        <taxon>Eukaryota</taxon>
        <taxon>Fungi</taxon>
        <taxon>Dikarya</taxon>
        <taxon>Ascomycota</taxon>
        <taxon>Pezizomycotina</taxon>
        <taxon>Pezizomycetes</taxon>
        <taxon>Pezizales</taxon>
        <taxon>Ascobolaceae</taxon>
        <taxon>Ascobolus</taxon>
    </lineage>
</organism>
<dbReference type="AlphaFoldDB" id="A0A3N4I803"/>
<feature type="region of interest" description="Disordered" evidence="1">
    <location>
        <begin position="81"/>
        <end position="197"/>
    </location>
</feature>
<proteinExistence type="predicted"/>
<sequence length="553" mass="62028">MPSSSRSRNARRNRSKTPVNGPVPIVDGDKKAAAAAVSAPKPNRPPGNRDNIYSVEDGEPKVTQWTKSTTVRIPIGASLTRVKNENSTSGFGDKNSKANMPDSLKQQPAHSPKLKVEVKARITRSMMTVDLTATDSEDEPDASASNPKSTQIKKEPIQKPEKWSSRYNFGNLDPSPSEHEHSSVKHETDNQTDHGWSSRYKLQNLGSSSLYPARDINEVKQQLRDNANSAPKRRFPGIGYDKRGKRHSNTTNSVGCQGTVVKNQRPDPVTVKDKLAHVPEIDKADEEDQEEELMIDRLRQYVHPGPRSPPLKFKSNSSKTPGTFVDERMSSYARYSCDSVFRHRGEVEACCKSLSSFSLHLFYTRATQHPLLPKEDGANRRHHRAEYPMISTSHRSEHITNPRSIVDQVYSRPANPALSGNVRVPDLGEKCNILQDYSINMTKELFLVKKTTFTDIMGVVEETGMDILGHLLVKGTQRDHIIYLINSGHDVEVTFLKCSGHLPLLKNIHFFKVYYNVTQICSIRLNTLSRSEGADTRIRRLMAETVKLADGRV</sequence>
<evidence type="ECO:0000256" key="1">
    <source>
        <dbReference type="SAM" id="MobiDB-lite"/>
    </source>
</evidence>
<evidence type="ECO:0000313" key="2">
    <source>
        <dbReference type="EMBL" id="RPA77914.1"/>
    </source>
</evidence>
<feature type="compositionally biased region" description="Polar residues" evidence="1">
    <location>
        <begin position="249"/>
        <end position="262"/>
    </location>
</feature>
<dbReference type="EMBL" id="ML119719">
    <property type="protein sequence ID" value="RPA77914.1"/>
    <property type="molecule type" value="Genomic_DNA"/>
</dbReference>
<dbReference type="Proteomes" id="UP000275078">
    <property type="component" value="Unassembled WGS sequence"/>
</dbReference>
<accession>A0A3N4I803</accession>
<feature type="region of interest" description="Disordered" evidence="1">
    <location>
        <begin position="302"/>
        <end position="324"/>
    </location>
</feature>
<feature type="region of interest" description="Disordered" evidence="1">
    <location>
        <begin position="1"/>
        <end position="61"/>
    </location>
</feature>
<feature type="region of interest" description="Disordered" evidence="1">
    <location>
        <begin position="224"/>
        <end position="264"/>
    </location>
</feature>
<gene>
    <name evidence="2" type="ORF">BJ508DRAFT_309760</name>
</gene>
<keyword evidence="3" id="KW-1185">Reference proteome</keyword>
<name>A0A3N4I803_ASCIM</name>
<protein>
    <submittedName>
        <fullName evidence="2">Uncharacterized protein</fullName>
    </submittedName>
</protein>